<feature type="chain" id="PRO_5035177235" description="trypsin" evidence="6">
    <location>
        <begin position="23"/>
        <end position="203"/>
    </location>
</feature>
<dbReference type="InterPro" id="IPR001254">
    <property type="entry name" value="Trypsin_dom"/>
</dbReference>
<dbReference type="Proteomes" id="UP000727407">
    <property type="component" value="Unassembled WGS sequence"/>
</dbReference>
<gene>
    <name evidence="8" type="primary">gzmk</name>
    <name evidence="8" type="ORF">DAT39_006576</name>
</gene>
<dbReference type="GO" id="GO:0005576">
    <property type="term" value="C:extracellular region"/>
    <property type="evidence" value="ECO:0007669"/>
    <property type="project" value="UniProtKB-SubCell"/>
</dbReference>
<comment type="catalytic activity">
    <reaction evidence="4">
        <text>Preferential cleavage: Arg-|-Xaa, Lys-|-Xaa.</text>
        <dbReference type="EC" id="3.4.21.4"/>
    </reaction>
</comment>
<keyword evidence="9" id="KW-1185">Reference proteome</keyword>
<dbReference type="FunFam" id="2.40.10.10:FF:000005">
    <property type="entry name" value="Serine protease 37"/>
    <property type="match status" value="1"/>
</dbReference>
<dbReference type="InterPro" id="IPR001314">
    <property type="entry name" value="Peptidase_S1A"/>
</dbReference>
<organism evidence="8 9">
    <name type="scientific">Clarias magur</name>
    <name type="common">Asian catfish</name>
    <name type="synonym">Macropteronotus magur</name>
    <dbReference type="NCBI Taxonomy" id="1594786"/>
    <lineage>
        <taxon>Eukaryota</taxon>
        <taxon>Metazoa</taxon>
        <taxon>Chordata</taxon>
        <taxon>Craniata</taxon>
        <taxon>Vertebrata</taxon>
        <taxon>Euteleostomi</taxon>
        <taxon>Actinopterygii</taxon>
        <taxon>Neopterygii</taxon>
        <taxon>Teleostei</taxon>
        <taxon>Ostariophysi</taxon>
        <taxon>Siluriformes</taxon>
        <taxon>Clariidae</taxon>
        <taxon>Clarias</taxon>
    </lineage>
</organism>
<feature type="signal peptide" evidence="6">
    <location>
        <begin position="1"/>
        <end position="22"/>
    </location>
</feature>
<evidence type="ECO:0000256" key="1">
    <source>
        <dbReference type="ARBA" id="ARBA00004239"/>
    </source>
</evidence>
<dbReference type="CDD" id="cd00190">
    <property type="entry name" value="Tryp_SPc"/>
    <property type="match status" value="1"/>
</dbReference>
<keyword evidence="6" id="KW-0732">Signal</keyword>
<evidence type="ECO:0000256" key="4">
    <source>
        <dbReference type="ARBA" id="ARBA00036320"/>
    </source>
</evidence>
<evidence type="ECO:0000256" key="5">
    <source>
        <dbReference type="ARBA" id="ARBA00038868"/>
    </source>
</evidence>
<dbReference type="EMBL" id="QNUK01000069">
    <property type="protein sequence ID" value="KAF5903710.1"/>
    <property type="molecule type" value="Genomic_DNA"/>
</dbReference>
<feature type="domain" description="Peptidase S1" evidence="7">
    <location>
        <begin position="25"/>
        <end position="203"/>
    </location>
</feature>
<dbReference type="OrthoDB" id="6755574at2759"/>
<dbReference type="GO" id="GO:0006508">
    <property type="term" value="P:proteolysis"/>
    <property type="evidence" value="ECO:0007669"/>
    <property type="project" value="InterPro"/>
</dbReference>
<evidence type="ECO:0000256" key="6">
    <source>
        <dbReference type="SAM" id="SignalP"/>
    </source>
</evidence>
<feature type="non-terminal residue" evidence="8">
    <location>
        <position position="203"/>
    </location>
</feature>
<evidence type="ECO:0000256" key="2">
    <source>
        <dbReference type="ARBA" id="ARBA00023145"/>
    </source>
</evidence>
<comment type="caution">
    <text evidence="8">The sequence shown here is derived from an EMBL/GenBank/DDBJ whole genome shotgun (WGS) entry which is preliminary data.</text>
</comment>
<dbReference type="InterPro" id="IPR043504">
    <property type="entry name" value="Peptidase_S1_PA_chymotrypsin"/>
</dbReference>
<dbReference type="InterPro" id="IPR009003">
    <property type="entry name" value="Peptidase_S1_PA"/>
</dbReference>
<evidence type="ECO:0000313" key="8">
    <source>
        <dbReference type="EMBL" id="KAF5903710.1"/>
    </source>
</evidence>
<evidence type="ECO:0000259" key="7">
    <source>
        <dbReference type="PROSITE" id="PS50240"/>
    </source>
</evidence>
<dbReference type="PANTHER" id="PTHR24271:SF96">
    <property type="entry name" value="GRANZYME A-RELATED"/>
    <property type="match status" value="1"/>
</dbReference>
<accession>A0A8J4UU50</accession>
<evidence type="ECO:0000256" key="3">
    <source>
        <dbReference type="ARBA" id="ARBA00023157"/>
    </source>
</evidence>
<dbReference type="AlphaFoldDB" id="A0A8J4UU50"/>
<name>A0A8J4UU50_CLAMG</name>
<sequence>MYFQQRSLVWLLTLLQATACSGSFIIGGREVKKPKPWMVSVQVHNSHRCGGTLIDQQWVLTAAHCKTSEPMTVLVGAHSLTKEKHAERVKIQSFHIPTTFNIKTKVDDIMLMKLQNKVHLKKNKVELGKIPKSGKDVPVGTKCEVRGWGSTHEKRPIPCDTLQEVEVTVVDRDLCSCYYNSNPAITVDMMCAGNKLGNKDACW</sequence>
<proteinExistence type="predicted"/>
<keyword evidence="3" id="KW-1015">Disulfide bond</keyword>
<dbReference type="PROSITE" id="PS00134">
    <property type="entry name" value="TRYPSIN_HIS"/>
    <property type="match status" value="1"/>
</dbReference>
<dbReference type="Gene3D" id="2.40.10.10">
    <property type="entry name" value="Trypsin-like serine proteases"/>
    <property type="match status" value="1"/>
</dbReference>
<dbReference type="Pfam" id="PF00089">
    <property type="entry name" value="Trypsin"/>
    <property type="match status" value="1"/>
</dbReference>
<dbReference type="PANTHER" id="PTHR24271">
    <property type="entry name" value="KALLIKREIN-RELATED"/>
    <property type="match status" value="1"/>
</dbReference>
<dbReference type="SMART" id="SM00020">
    <property type="entry name" value="Tryp_SPc"/>
    <property type="match status" value="1"/>
</dbReference>
<comment type="subcellular location">
    <subcellularLocation>
        <location evidence="1">Secreted</location>
        <location evidence="1">Extracellular space</location>
    </subcellularLocation>
</comment>
<reference evidence="8" key="1">
    <citation type="submission" date="2020-07" db="EMBL/GenBank/DDBJ databases">
        <title>Clarias magur genome sequencing, assembly and annotation.</title>
        <authorList>
            <person name="Kushwaha B."/>
            <person name="Kumar R."/>
            <person name="Das P."/>
            <person name="Joshi C.G."/>
            <person name="Kumar D."/>
            <person name="Nagpure N.S."/>
            <person name="Pandey M."/>
            <person name="Agarwal S."/>
            <person name="Srivastava S."/>
            <person name="Singh M."/>
            <person name="Sahoo L."/>
            <person name="Jayasankar P."/>
            <person name="Meher P.K."/>
            <person name="Koringa P.G."/>
            <person name="Iquebal M.A."/>
            <person name="Das S.P."/>
            <person name="Bit A."/>
            <person name="Patnaik S."/>
            <person name="Patel N."/>
            <person name="Shah T.M."/>
            <person name="Hinsu A."/>
            <person name="Jena J.K."/>
        </authorList>
    </citation>
    <scope>NUCLEOTIDE SEQUENCE</scope>
    <source>
        <strain evidence="8">CIFAMagur01</strain>
        <tissue evidence="8">Testis</tissue>
    </source>
</reference>
<protein>
    <recommendedName>
        <fullName evidence="5">trypsin</fullName>
        <ecNumber evidence="5">3.4.21.4</ecNumber>
    </recommendedName>
</protein>
<evidence type="ECO:0000313" key="9">
    <source>
        <dbReference type="Proteomes" id="UP000727407"/>
    </source>
</evidence>
<dbReference type="PROSITE" id="PS50240">
    <property type="entry name" value="TRYPSIN_DOM"/>
    <property type="match status" value="1"/>
</dbReference>
<dbReference type="PRINTS" id="PR00722">
    <property type="entry name" value="CHYMOTRYPSIN"/>
</dbReference>
<keyword evidence="2" id="KW-0865">Zymogen</keyword>
<dbReference type="EC" id="3.4.21.4" evidence="5"/>
<dbReference type="GO" id="GO:0004252">
    <property type="term" value="F:serine-type endopeptidase activity"/>
    <property type="evidence" value="ECO:0007669"/>
    <property type="project" value="UniProtKB-EC"/>
</dbReference>
<dbReference type="InterPro" id="IPR018114">
    <property type="entry name" value="TRYPSIN_HIS"/>
</dbReference>
<dbReference type="SUPFAM" id="SSF50494">
    <property type="entry name" value="Trypsin-like serine proteases"/>
    <property type="match status" value="1"/>
</dbReference>